<gene>
    <name evidence="2" type="ORF">SPIRO4BDMA_40648</name>
</gene>
<dbReference type="PROSITE" id="PS50902">
    <property type="entry name" value="FLAVODOXIN_LIKE"/>
    <property type="match status" value="1"/>
</dbReference>
<evidence type="ECO:0000259" key="1">
    <source>
        <dbReference type="PROSITE" id="PS50902"/>
    </source>
</evidence>
<dbReference type="GO" id="GO:0006783">
    <property type="term" value="P:heme biosynthetic process"/>
    <property type="evidence" value="ECO:0007669"/>
    <property type="project" value="TreeGrafter"/>
</dbReference>
<name>A0A3P3XP66_9SPIR</name>
<feature type="domain" description="Flavodoxin-like" evidence="1">
    <location>
        <begin position="3"/>
        <end position="162"/>
    </location>
</feature>
<dbReference type="InterPro" id="IPR008254">
    <property type="entry name" value="Flavodoxin/NO_synth"/>
</dbReference>
<dbReference type="InterPro" id="IPR026816">
    <property type="entry name" value="Flavodoxin_dom"/>
</dbReference>
<dbReference type="Gene3D" id="3.40.50.360">
    <property type="match status" value="1"/>
</dbReference>
<dbReference type="GO" id="GO:0070819">
    <property type="term" value="F:menaquinone-dependent protoporphyrinogen oxidase activity"/>
    <property type="evidence" value="ECO:0007669"/>
    <property type="project" value="TreeGrafter"/>
</dbReference>
<dbReference type="PANTHER" id="PTHR38030">
    <property type="entry name" value="PROTOPORPHYRINOGEN IX DEHYDROGENASE [MENAQUINONE]"/>
    <property type="match status" value="1"/>
</dbReference>
<accession>A0A3P3XP66</accession>
<dbReference type="SUPFAM" id="SSF52218">
    <property type="entry name" value="Flavoproteins"/>
    <property type="match status" value="1"/>
</dbReference>
<proteinExistence type="predicted"/>
<evidence type="ECO:0000313" key="2">
    <source>
        <dbReference type="EMBL" id="SLM18076.1"/>
    </source>
</evidence>
<dbReference type="AlphaFoldDB" id="A0A3P3XP66"/>
<dbReference type="GO" id="GO:0010181">
    <property type="term" value="F:FMN binding"/>
    <property type="evidence" value="ECO:0007669"/>
    <property type="project" value="InterPro"/>
</dbReference>
<organism evidence="2">
    <name type="scientific">uncultured spirochete</name>
    <dbReference type="NCBI Taxonomy" id="156406"/>
    <lineage>
        <taxon>Bacteria</taxon>
        <taxon>Pseudomonadati</taxon>
        <taxon>Spirochaetota</taxon>
        <taxon>Spirochaetia</taxon>
        <taxon>Spirochaetales</taxon>
        <taxon>environmental samples</taxon>
    </lineage>
</organism>
<dbReference type="InterPro" id="IPR052200">
    <property type="entry name" value="Protoporphyrinogen_IX_DH"/>
</dbReference>
<dbReference type="InterPro" id="IPR029039">
    <property type="entry name" value="Flavoprotein-like_sf"/>
</dbReference>
<protein>
    <submittedName>
        <fullName evidence="2">Putative Flavodoxin</fullName>
    </submittedName>
</protein>
<dbReference type="EMBL" id="FWDO01000004">
    <property type="protein sequence ID" value="SLM18076.1"/>
    <property type="molecule type" value="Genomic_DNA"/>
</dbReference>
<sequence length="165" mass="18051">MKILVAYISKTGTTEEIAKRIGEILSAKGAETNIDVEVAPIDAVGSVQGYERLILGSPINGMKVLPQFKEFLSTKVAGSNIPTDIFIISYLFERGRNFWKNAIRKNVESIRTLAGASSVEIFAGRLSEPLPSFARFIFGTPKDLPLDMRDWGKIEAWAEGIAGGM</sequence>
<reference evidence="2" key="1">
    <citation type="submission" date="2017-02" db="EMBL/GenBank/DDBJ databases">
        <authorList>
            <person name="Regsiter A."/>
            <person name="William W."/>
        </authorList>
    </citation>
    <scope>NUCLEOTIDE SEQUENCE</scope>
    <source>
        <strain evidence="2">BdmA 4</strain>
    </source>
</reference>
<dbReference type="PANTHER" id="PTHR38030:SF2">
    <property type="entry name" value="PROTOPORPHYRINOGEN IX DEHYDROGENASE [QUINONE]"/>
    <property type="match status" value="1"/>
</dbReference>
<dbReference type="Pfam" id="PF12724">
    <property type="entry name" value="Flavodoxin_5"/>
    <property type="match status" value="1"/>
</dbReference>